<comment type="caution">
    <text evidence="1">The sequence shown here is derived from an EMBL/GenBank/DDBJ whole genome shotgun (WGS) entry which is preliminary data.</text>
</comment>
<gene>
    <name evidence="1" type="ORF">EVAR_34310_1</name>
</gene>
<dbReference type="Proteomes" id="UP000299102">
    <property type="component" value="Unassembled WGS sequence"/>
</dbReference>
<protein>
    <submittedName>
        <fullName evidence="1">Uncharacterized protein</fullName>
    </submittedName>
</protein>
<name>A0A4C1VEA0_EUMVA</name>
<dbReference type="AlphaFoldDB" id="A0A4C1VEA0"/>
<reference evidence="1 2" key="1">
    <citation type="journal article" date="2019" name="Commun. Biol.">
        <title>The bagworm genome reveals a unique fibroin gene that provides high tensile strength.</title>
        <authorList>
            <person name="Kono N."/>
            <person name="Nakamura H."/>
            <person name="Ohtoshi R."/>
            <person name="Tomita M."/>
            <person name="Numata K."/>
            <person name="Arakawa K."/>
        </authorList>
    </citation>
    <scope>NUCLEOTIDE SEQUENCE [LARGE SCALE GENOMIC DNA]</scope>
</reference>
<accession>A0A4C1VEA0</accession>
<keyword evidence="2" id="KW-1185">Reference proteome</keyword>
<sequence>MTDRRARLVDSLLKRDSVLNSWASHFVCASATPRNCTVESETPTEIRSSRRVVAVVPSVTPASDYERYANDRYHMRVAASLVVLASNDLHIRASVVFVLG</sequence>
<proteinExistence type="predicted"/>
<evidence type="ECO:0000313" key="1">
    <source>
        <dbReference type="EMBL" id="GBP36567.1"/>
    </source>
</evidence>
<organism evidence="1 2">
    <name type="scientific">Eumeta variegata</name>
    <name type="common">Bagworm moth</name>
    <name type="synonym">Eumeta japonica</name>
    <dbReference type="NCBI Taxonomy" id="151549"/>
    <lineage>
        <taxon>Eukaryota</taxon>
        <taxon>Metazoa</taxon>
        <taxon>Ecdysozoa</taxon>
        <taxon>Arthropoda</taxon>
        <taxon>Hexapoda</taxon>
        <taxon>Insecta</taxon>
        <taxon>Pterygota</taxon>
        <taxon>Neoptera</taxon>
        <taxon>Endopterygota</taxon>
        <taxon>Lepidoptera</taxon>
        <taxon>Glossata</taxon>
        <taxon>Ditrysia</taxon>
        <taxon>Tineoidea</taxon>
        <taxon>Psychidae</taxon>
        <taxon>Oiketicinae</taxon>
        <taxon>Eumeta</taxon>
    </lineage>
</organism>
<dbReference type="EMBL" id="BGZK01000320">
    <property type="protein sequence ID" value="GBP36567.1"/>
    <property type="molecule type" value="Genomic_DNA"/>
</dbReference>
<evidence type="ECO:0000313" key="2">
    <source>
        <dbReference type="Proteomes" id="UP000299102"/>
    </source>
</evidence>